<keyword evidence="2 6" id="KW-0813">Transport</keyword>
<dbReference type="EMBL" id="CM001488">
    <property type="protein sequence ID" value="EIM64704.1"/>
    <property type="molecule type" value="Genomic_DNA"/>
</dbReference>
<evidence type="ECO:0000256" key="5">
    <source>
        <dbReference type="ARBA" id="ARBA00023136"/>
    </source>
</evidence>
<keyword evidence="3 6" id="KW-0812">Transmembrane</keyword>
<feature type="transmembrane region" description="Helical" evidence="6">
    <location>
        <begin position="228"/>
        <end position="248"/>
    </location>
</feature>
<dbReference type="GO" id="GO:0016020">
    <property type="term" value="C:membrane"/>
    <property type="evidence" value="ECO:0007669"/>
    <property type="project" value="UniProtKB-SubCell"/>
</dbReference>
<accession>I5B5E1</accession>
<evidence type="ECO:0000313" key="8">
    <source>
        <dbReference type="Proteomes" id="UP000005778"/>
    </source>
</evidence>
<dbReference type="eggNOG" id="COG0306">
    <property type="taxonomic scope" value="Bacteria"/>
</dbReference>
<feature type="transmembrane region" description="Helical" evidence="6">
    <location>
        <begin position="187"/>
        <end position="208"/>
    </location>
</feature>
<protein>
    <recommendedName>
        <fullName evidence="6">Phosphate transporter</fullName>
    </recommendedName>
</protein>
<dbReference type="InterPro" id="IPR001204">
    <property type="entry name" value="Phos_transporter"/>
</dbReference>
<feature type="transmembrane region" description="Helical" evidence="6">
    <location>
        <begin position="153"/>
        <end position="175"/>
    </location>
</feature>
<dbReference type="PANTHER" id="PTHR11101:SF16">
    <property type="entry name" value="PHOSPHATE TRANSPORTER"/>
    <property type="match status" value="1"/>
</dbReference>
<evidence type="ECO:0000256" key="3">
    <source>
        <dbReference type="ARBA" id="ARBA00022692"/>
    </source>
</evidence>
<feature type="transmembrane region" description="Helical" evidence="6">
    <location>
        <begin position="84"/>
        <end position="103"/>
    </location>
</feature>
<feature type="transmembrane region" description="Helical" evidence="6">
    <location>
        <begin position="46"/>
        <end position="64"/>
    </location>
</feature>
<reference evidence="7 8" key="1">
    <citation type="submission" date="2011-09" db="EMBL/GenBank/DDBJ databases">
        <authorList>
            <consortium name="US DOE Joint Genome Institute (JGI-PGF)"/>
            <person name="Lucas S."/>
            <person name="Han J."/>
            <person name="Lapidus A."/>
            <person name="Cheng J.-F."/>
            <person name="Goodwin L."/>
            <person name="Pitluck S."/>
            <person name="Peters L."/>
            <person name="Land M.L."/>
            <person name="Hauser L."/>
            <person name="Orellana R."/>
            <person name="Lovley D."/>
            <person name="Woyke T.J."/>
        </authorList>
    </citation>
    <scope>NUCLEOTIDE SEQUENCE [LARGE SCALE GENOMIC DNA]</scope>
    <source>
        <strain evidence="7 8">2ac9</strain>
    </source>
</reference>
<dbReference type="AlphaFoldDB" id="I5B5E1"/>
<dbReference type="STRING" id="879212.DespoDRAFT_02887"/>
<keyword evidence="5 6" id="KW-0472">Membrane</keyword>
<name>I5B5E1_9BACT</name>
<sequence length="766" mass="84993">MSIEICYVIVGMLILFAIFDLIVGVTNDAVNFLNSSIGSKAAPFKVIMIIASAGILTGVTFSAGMMEVARKGIFHPELFTMPELLTIFLAVMITDILLLDLFNTYGLPTSTTVSIVFELLGAAVALSMIKLAAHADSGLGLLDYINSTNAITIIFGILLSIIVAFASGATIQFIARLIFTFNYEKRLKYYGALWGGLALTAITFFILVKGAKGATFMDPQMVAWINSHSLIIMGGIFATSTIILQILISAFKINILKPIVLSGTFALAMAFAANDLVNFIGVPLAGLNAFRTALASSDPMNITMGALGGKVHTQTFIMLIAGAIMVLTLWVSRKARTVTETEISLGQQDECMERFESVWLSRRIVNLFHSLFASVKAVSPTVIGEIVAKRISPIPEDTHVGGKEKPSFDLLRASVNLMVASAVVSLATSLKLPLSTTYVTFMVAMGSSFSDQAWGRETAVYRITGVLTVIGGWFMTAFIAFAASFICAYIIYYFKMPGVAGLMIFVFFMIHRNKKHHEGTEKTKEEITIYHLEEVVNFPSSVSATFDHLALHLRSIRLSLKTTFNALFEEDLDTLREQRRKVKQFQMSSNIIIANIFKVLRLLQRTDHKGSYNYYQIIRRLQKLNDGHRDTVIRSTMHVANRHKGLLQAQIEELKEVKTEMLYIFEQVEIAFNKKDIVDCSHIGARFHYLRDLVDEYNANQIARIREESSKTRLSIMYYAISGNCVMMAKQTVKLLEIFNEALPSEDGANACRGLHFVHSFKVALK</sequence>
<feature type="transmembrane region" description="Helical" evidence="6">
    <location>
        <begin position="115"/>
        <end position="133"/>
    </location>
</feature>
<feature type="transmembrane region" description="Helical" evidence="6">
    <location>
        <begin position="6"/>
        <end position="25"/>
    </location>
</feature>
<evidence type="ECO:0000256" key="6">
    <source>
        <dbReference type="RuleBase" id="RU363058"/>
    </source>
</evidence>
<comment type="similarity">
    <text evidence="6">Belongs to the inorganic phosphate transporter (PiT) (TC 2.A.20) family.</text>
</comment>
<dbReference type="HOGENOM" id="CLU_021892_0_0_7"/>
<dbReference type="PANTHER" id="PTHR11101">
    <property type="entry name" value="PHOSPHATE TRANSPORTER"/>
    <property type="match status" value="1"/>
</dbReference>
<feature type="transmembrane region" description="Helical" evidence="6">
    <location>
        <begin position="492"/>
        <end position="510"/>
    </location>
</feature>
<dbReference type="Pfam" id="PF01384">
    <property type="entry name" value="PHO4"/>
    <property type="match status" value="2"/>
</dbReference>
<dbReference type="Proteomes" id="UP000005778">
    <property type="component" value="Chromosome"/>
</dbReference>
<comment type="subcellular location">
    <subcellularLocation>
        <location evidence="1 6">Membrane</location>
        <topology evidence="1 6">Multi-pass membrane protein</topology>
    </subcellularLocation>
</comment>
<dbReference type="GO" id="GO:0035435">
    <property type="term" value="P:phosphate ion transmembrane transport"/>
    <property type="evidence" value="ECO:0007669"/>
    <property type="project" value="TreeGrafter"/>
</dbReference>
<proteinExistence type="inferred from homology"/>
<evidence type="ECO:0000256" key="2">
    <source>
        <dbReference type="ARBA" id="ARBA00022448"/>
    </source>
</evidence>
<keyword evidence="4 6" id="KW-1133">Transmembrane helix</keyword>
<dbReference type="GO" id="GO:0005315">
    <property type="term" value="F:phosphate transmembrane transporter activity"/>
    <property type="evidence" value="ECO:0007669"/>
    <property type="project" value="InterPro"/>
</dbReference>
<evidence type="ECO:0000256" key="1">
    <source>
        <dbReference type="ARBA" id="ARBA00004141"/>
    </source>
</evidence>
<keyword evidence="8" id="KW-1185">Reference proteome</keyword>
<feature type="transmembrane region" description="Helical" evidence="6">
    <location>
        <begin position="255"/>
        <end position="273"/>
    </location>
</feature>
<gene>
    <name evidence="7" type="ORF">DespoDRAFT_02887</name>
</gene>
<dbReference type="RefSeq" id="WP_004074310.1">
    <property type="nucleotide sequence ID" value="NZ_CM001488.1"/>
</dbReference>
<evidence type="ECO:0000256" key="4">
    <source>
        <dbReference type="ARBA" id="ARBA00022989"/>
    </source>
</evidence>
<keyword evidence="6" id="KW-0592">Phosphate transport</keyword>
<feature type="transmembrane region" description="Helical" evidence="6">
    <location>
        <begin position="311"/>
        <end position="331"/>
    </location>
</feature>
<evidence type="ECO:0000313" key="7">
    <source>
        <dbReference type="EMBL" id="EIM64704.1"/>
    </source>
</evidence>
<organism evidence="7 8">
    <name type="scientific">Desulfobacter postgatei 2ac9</name>
    <dbReference type="NCBI Taxonomy" id="879212"/>
    <lineage>
        <taxon>Bacteria</taxon>
        <taxon>Pseudomonadati</taxon>
        <taxon>Thermodesulfobacteriota</taxon>
        <taxon>Desulfobacteria</taxon>
        <taxon>Desulfobacterales</taxon>
        <taxon>Desulfobacteraceae</taxon>
        <taxon>Desulfobacter</taxon>
    </lineage>
</organism>
<feature type="transmembrane region" description="Helical" evidence="6">
    <location>
        <begin position="466"/>
        <end position="486"/>
    </location>
</feature>
<dbReference type="OrthoDB" id="9779554at2"/>
<reference evidence="7 8" key="2">
    <citation type="submission" date="2012-02" db="EMBL/GenBank/DDBJ databases">
        <title>Improved High-Quality Draft sequence of Desulfobacter postgatei 2ac9.</title>
        <authorList>
            <consortium name="US DOE Joint Genome Institute"/>
            <person name="Lucas S."/>
            <person name="Han J."/>
            <person name="Lapidus A."/>
            <person name="Cheng J.-F."/>
            <person name="Goodwin L."/>
            <person name="Pitluck S."/>
            <person name="Peters L."/>
            <person name="Ovchinnikova G."/>
            <person name="Held B."/>
            <person name="Detter J.C."/>
            <person name="Han C."/>
            <person name="Tapia R."/>
            <person name="Land M."/>
            <person name="Hauser L."/>
            <person name="Kyrpides N."/>
            <person name="Ivanova N."/>
            <person name="Pagani I."/>
            <person name="Orellana R."/>
            <person name="Lovley D."/>
            <person name="Woyke T."/>
        </authorList>
    </citation>
    <scope>NUCLEOTIDE SEQUENCE [LARGE SCALE GENOMIC DNA]</scope>
    <source>
        <strain evidence="7 8">2ac9</strain>
    </source>
</reference>